<dbReference type="PROSITE" id="PS00109">
    <property type="entry name" value="PROTEIN_KINASE_TYR"/>
    <property type="match status" value="1"/>
</dbReference>
<dbReference type="GO" id="GO:0004713">
    <property type="term" value="F:protein tyrosine kinase activity"/>
    <property type="evidence" value="ECO:0007669"/>
    <property type="project" value="UniProtKB-KW"/>
</dbReference>
<dbReference type="OrthoDB" id="3039481at2759"/>
<comment type="caution">
    <text evidence="13">The sequence shown here is derived from an EMBL/GenBank/DDBJ whole genome shotgun (WGS) entry which is preliminary data.</text>
</comment>
<dbReference type="SMART" id="SM00042">
    <property type="entry name" value="CUB"/>
    <property type="match status" value="4"/>
</dbReference>
<comment type="caution">
    <text evidence="8">Lacks conserved residue(s) required for the propagation of feature annotation.</text>
</comment>
<evidence type="ECO:0000256" key="7">
    <source>
        <dbReference type="ARBA" id="ARBA00023157"/>
    </source>
</evidence>
<name>A0A9W9ZFN2_9CNID</name>
<dbReference type="Gene3D" id="1.10.510.10">
    <property type="entry name" value="Transferase(Phosphotransferase) domain 1"/>
    <property type="match status" value="1"/>
</dbReference>
<keyword evidence="7" id="KW-1015">Disulfide bond</keyword>
<evidence type="ECO:0000256" key="3">
    <source>
        <dbReference type="ARBA" id="ARBA00022741"/>
    </source>
</evidence>
<keyword evidence="9" id="KW-0472">Membrane</keyword>
<feature type="transmembrane region" description="Helical" evidence="9">
    <location>
        <begin position="513"/>
        <end position="537"/>
    </location>
</feature>
<feature type="chain" id="PRO_5040932606" evidence="10">
    <location>
        <begin position="31"/>
        <end position="836"/>
    </location>
</feature>
<keyword evidence="10" id="KW-0732">Signal</keyword>
<evidence type="ECO:0000256" key="1">
    <source>
        <dbReference type="ARBA" id="ARBA00022679"/>
    </source>
</evidence>
<accession>A0A9W9ZFN2</accession>
<feature type="domain" description="CUB" evidence="11">
    <location>
        <begin position="146"/>
        <end position="210"/>
    </location>
</feature>
<keyword evidence="2" id="KW-0677">Repeat</keyword>
<dbReference type="Pfam" id="PF00431">
    <property type="entry name" value="CUB"/>
    <property type="match status" value="4"/>
</dbReference>
<feature type="domain" description="CUB" evidence="11">
    <location>
        <begin position="225"/>
        <end position="353"/>
    </location>
</feature>
<dbReference type="InterPro" id="IPR035914">
    <property type="entry name" value="Sperma_CUB_dom_sf"/>
</dbReference>
<evidence type="ECO:0000259" key="11">
    <source>
        <dbReference type="PROSITE" id="PS01180"/>
    </source>
</evidence>
<keyword evidence="1" id="KW-0808">Transferase</keyword>
<feature type="domain" description="CUB" evidence="11">
    <location>
        <begin position="25"/>
        <end position="145"/>
    </location>
</feature>
<dbReference type="GO" id="GO:0005524">
    <property type="term" value="F:ATP binding"/>
    <property type="evidence" value="ECO:0007669"/>
    <property type="project" value="UniProtKB-KW"/>
</dbReference>
<evidence type="ECO:0000256" key="5">
    <source>
        <dbReference type="ARBA" id="ARBA00022840"/>
    </source>
</evidence>
<evidence type="ECO:0000313" key="14">
    <source>
        <dbReference type="Proteomes" id="UP001163046"/>
    </source>
</evidence>
<keyword evidence="14" id="KW-1185">Reference proteome</keyword>
<keyword evidence="5" id="KW-0067">ATP-binding</keyword>
<dbReference type="PANTHER" id="PTHR24251">
    <property type="entry name" value="OVOCHYMASE-RELATED"/>
    <property type="match status" value="1"/>
</dbReference>
<dbReference type="PRINTS" id="PR00109">
    <property type="entry name" value="TYRKINASE"/>
</dbReference>
<gene>
    <name evidence="13" type="ORF">OS493_007174</name>
</gene>
<feature type="domain" description="Protein kinase" evidence="12">
    <location>
        <begin position="568"/>
        <end position="807"/>
    </location>
</feature>
<evidence type="ECO:0000256" key="9">
    <source>
        <dbReference type="SAM" id="Phobius"/>
    </source>
</evidence>
<keyword evidence="4" id="KW-0418">Kinase</keyword>
<protein>
    <submittedName>
        <fullName evidence="13">Uncharacterized protein</fullName>
    </submittedName>
</protein>
<dbReference type="AlphaFoldDB" id="A0A9W9ZFN2"/>
<evidence type="ECO:0000256" key="4">
    <source>
        <dbReference type="ARBA" id="ARBA00022777"/>
    </source>
</evidence>
<dbReference type="InterPro" id="IPR008266">
    <property type="entry name" value="Tyr_kinase_AS"/>
</dbReference>
<dbReference type="InterPro" id="IPR011009">
    <property type="entry name" value="Kinase-like_dom_sf"/>
</dbReference>
<dbReference type="InterPro" id="IPR000719">
    <property type="entry name" value="Prot_kinase_dom"/>
</dbReference>
<dbReference type="CDD" id="cd00041">
    <property type="entry name" value="CUB"/>
    <property type="match status" value="4"/>
</dbReference>
<proteinExistence type="predicted"/>
<dbReference type="Gene3D" id="3.30.200.20">
    <property type="entry name" value="Phosphorylase Kinase, domain 1"/>
    <property type="match status" value="1"/>
</dbReference>
<evidence type="ECO:0000256" key="6">
    <source>
        <dbReference type="ARBA" id="ARBA00023137"/>
    </source>
</evidence>
<keyword evidence="6" id="KW-0829">Tyrosine-protein kinase</keyword>
<keyword evidence="9" id="KW-0812">Transmembrane</keyword>
<evidence type="ECO:0000259" key="12">
    <source>
        <dbReference type="PROSITE" id="PS50011"/>
    </source>
</evidence>
<dbReference type="InterPro" id="IPR001245">
    <property type="entry name" value="Ser-Thr/Tyr_kinase_cat_dom"/>
</dbReference>
<dbReference type="SMART" id="SM00219">
    <property type="entry name" value="TyrKc"/>
    <property type="match status" value="1"/>
</dbReference>
<dbReference type="CDD" id="cd00192">
    <property type="entry name" value="PTKc"/>
    <property type="match status" value="1"/>
</dbReference>
<dbReference type="PROSITE" id="PS50011">
    <property type="entry name" value="PROTEIN_KINASE_DOM"/>
    <property type="match status" value="1"/>
</dbReference>
<evidence type="ECO:0000256" key="8">
    <source>
        <dbReference type="PROSITE-ProRule" id="PRU00059"/>
    </source>
</evidence>
<dbReference type="Pfam" id="PF07714">
    <property type="entry name" value="PK_Tyr_Ser-Thr"/>
    <property type="match status" value="1"/>
</dbReference>
<feature type="signal peptide" evidence="10">
    <location>
        <begin position="1"/>
        <end position="30"/>
    </location>
</feature>
<dbReference type="FunFam" id="1.10.510.10:FF:000554">
    <property type="entry name" value="Predicted protein"/>
    <property type="match status" value="1"/>
</dbReference>
<dbReference type="EMBL" id="MU826352">
    <property type="protein sequence ID" value="KAJ7380792.1"/>
    <property type="molecule type" value="Genomic_DNA"/>
</dbReference>
<organism evidence="13 14">
    <name type="scientific">Desmophyllum pertusum</name>
    <dbReference type="NCBI Taxonomy" id="174260"/>
    <lineage>
        <taxon>Eukaryota</taxon>
        <taxon>Metazoa</taxon>
        <taxon>Cnidaria</taxon>
        <taxon>Anthozoa</taxon>
        <taxon>Hexacorallia</taxon>
        <taxon>Scleractinia</taxon>
        <taxon>Caryophylliina</taxon>
        <taxon>Caryophylliidae</taxon>
        <taxon>Desmophyllum</taxon>
    </lineage>
</organism>
<evidence type="ECO:0000256" key="10">
    <source>
        <dbReference type="SAM" id="SignalP"/>
    </source>
</evidence>
<dbReference type="InterPro" id="IPR020635">
    <property type="entry name" value="Tyr_kinase_cat_dom"/>
</dbReference>
<feature type="domain" description="CUB" evidence="11">
    <location>
        <begin position="356"/>
        <end position="467"/>
    </location>
</feature>
<keyword evidence="3" id="KW-0547">Nucleotide-binding</keyword>
<dbReference type="PROSITE" id="PS01180">
    <property type="entry name" value="CUB"/>
    <property type="match status" value="4"/>
</dbReference>
<evidence type="ECO:0000256" key="2">
    <source>
        <dbReference type="ARBA" id="ARBA00022737"/>
    </source>
</evidence>
<dbReference type="InterPro" id="IPR000859">
    <property type="entry name" value="CUB_dom"/>
</dbReference>
<dbReference type="FunFam" id="2.60.120.290:FF:000005">
    <property type="entry name" value="Procollagen C-endopeptidase enhancer 1"/>
    <property type="match status" value="2"/>
</dbReference>
<dbReference type="Gene3D" id="2.60.120.290">
    <property type="entry name" value="Spermadhesin, CUB domain"/>
    <property type="match status" value="4"/>
</dbReference>
<dbReference type="SUPFAM" id="SSF49854">
    <property type="entry name" value="Spermadhesin, CUB domain"/>
    <property type="match status" value="4"/>
</dbReference>
<dbReference type="Proteomes" id="UP001163046">
    <property type="component" value="Unassembled WGS sequence"/>
</dbReference>
<reference evidence="13" key="1">
    <citation type="submission" date="2023-01" db="EMBL/GenBank/DDBJ databases">
        <title>Genome assembly of the deep-sea coral Lophelia pertusa.</title>
        <authorList>
            <person name="Herrera S."/>
            <person name="Cordes E."/>
        </authorList>
    </citation>
    <scope>NUCLEOTIDE SEQUENCE</scope>
    <source>
        <strain evidence="13">USNM1676648</strain>
        <tissue evidence="13">Polyp</tissue>
    </source>
</reference>
<keyword evidence="9" id="KW-1133">Transmembrane helix</keyword>
<sequence>MANGQKYHFTMKMFFFLFLLMWNEQEGALAVQGCGSVVNNTLKSPEYPKNYPNNMDCNYSVPIPQGMKMTVVVNYFKLEYEESCSYDYLQVTIKSNQKSSFQKKYCGVKSTENVIPVPAGDSVVFTFHTDKNNQEKGFHFTFLFSEDGTLTECGSVVNNILKSPGYPKNYPNNMDCNYSVPIPQGMKITIVFNYFQLEDQESCSHDYLQVTIKSNQKYSVHDTYCGDRRKKVDQIHVPAGGGGGCGSVVNNTLKSPGYPNGYPTFMDCDFLVPIPQNMTMNISFIYFDLEAESSCGYDYLKVINDRGEVVSIHCGQMKTRHDVFLTGDYVVMTFHSADDEMPKRGFLIYFTAVPLVYGCNPLINNTLKSPGYPNNYPNNTDCTSSVPIPQGMMMHIYFIEFDLEYSTSCHRDYLKITNEKHQEFGRDVYCGQQTGKTVLVAGKYALLNFHSDSNVQKRGFVMYFYCCLMATRKDLGFTLLFLFSVPATLQATTEITHRNDEPTQEEVIVSKTITYFLASVASILFLVVCFVLGFWWYRKLHHNGVNRSTCPVREIIPLDKWELLPEQIEYEEELGRGAFGVVYKATLKKRVGIDVFDTGKRLEPKEACQVVAVKVLQDGYKCPFLPGECDLQDENQSPADTDSMLAGSSFQNDEEIAMYLSENHLAEKGFIHRDLAARNILVGCDDRVKVSDFGLMRQIYEDVYNAKKTKNLPVKWMAPESIFDNDFTIKSDTWSYGILLWEMATLGGFPYPTLTNPELCTLLKTGYRMERPDMYCDEIYELMCECWSEDPATRPSFSQLIDRLEVIMTRDVPYCDVSRHDESSPYYNVPAKDNSD</sequence>
<dbReference type="SUPFAM" id="SSF56112">
    <property type="entry name" value="Protein kinase-like (PK-like)"/>
    <property type="match status" value="1"/>
</dbReference>
<evidence type="ECO:0000313" key="13">
    <source>
        <dbReference type="EMBL" id="KAJ7380792.1"/>
    </source>
</evidence>